<dbReference type="OrthoDB" id="97518at2759"/>
<accession>A0A5B6V509</accession>
<proteinExistence type="inferred from homology"/>
<dbReference type="Proteomes" id="UP000325315">
    <property type="component" value="Unassembled WGS sequence"/>
</dbReference>
<dbReference type="AlphaFoldDB" id="A0A5B6V509"/>
<dbReference type="InterPro" id="IPR007612">
    <property type="entry name" value="LOR"/>
</dbReference>
<dbReference type="InterPro" id="IPR025659">
    <property type="entry name" value="Tubby-like_C"/>
</dbReference>
<evidence type="ECO:0000313" key="3">
    <source>
        <dbReference type="Proteomes" id="UP000325315"/>
    </source>
</evidence>
<reference evidence="2" key="1">
    <citation type="submission" date="2019-08" db="EMBL/GenBank/DDBJ databases">
        <authorList>
            <person name="Liu F."/>
        </authorList>
    </citation>
    <scope>NUCLEOTIDE SEQUENCE [LARGE SCALE GENOMIC DNA]</scope>
    <source>
        <strain evidence="2">PA1801</strain>
        <tissue evidence="2">Leaf</tissue>
    </source>
</reference>
<comment type="caution">
    <text evidence="2">The sequence shown here is derived from an EMBL/GenBank/DDBJ whole genome shotgun (WGS) entry which is preliminary data.</text>
</comment>
<protein>
    <submittedName>
        <fullName evidence="2">Protein LURP-one-related 14-like</fullName>
    </submittedName>
</protein>
<dbReference type="PANTHER" id="PTHR31087:SF156">
    <property type="entry name" value="PROTEIN LURP1-LIKE"/>
    <property type="match status" value="1"/>
</dbReference>
<keyword evidence="3" id="KW-1185">Reference proteome</keyword>
<gene>
    <name evidence="2" type="ORF">EPI10_008496</name>
</gene>
<dbReference type="EMBL" id="SMMG02000008">
    <property type="protein sequence ID" value="KAA3464218.1"/>
    <property type="molecule type" value="Genomic_DNA"/>
</dbReference>
<evidence type="ECO:0000256" key="1">
    <source>
        <dbReference type="ARBA" id="ARBA00005437"/>
    </source>
</evidence>
<dbReference type="Gene3D" id="2.40.160.200">
    <property type="entry name" value="LURP1-related"/>
    <property type="match status" value="1"/>
</dbReference>
<organism evidence="2 3">
    <name type="scientific">Gossypium australe</name>
    <dbReference type="NCBI Taxonomy" id="47621"/>
    <lineage>
        <taxon>Eukaryota</taxon>
        <taxon>Viridiplantae</taxon>
        <taxon>Streptophyta</taxon>
        <taxon>Embryophyta</taxon>
        <taxon>Tracheophyta</taxon>
        <taxon>Spermatophyta</taxon>
        <taxon>Magnoliopsida</taxon>
        <taxon>eudicotyledons</taxon>
        <taxon>Gunneridae</taxon>
        <taxon>Pentapetalae</taxon>
        <taxon>rosids</taxon>
        <taxon>malvids</taxon>
        <taxon>Malvales</taxon>
        <taxon>Malvaceae</taxon>
        <taxon>Malvoideae</taxon>
        <taxon>Gossypium</taxon>
    </lineage>
</organism>
<dbReference type="InterPro" id="IPR038595">
    <property type="entry name" value="LOR_sf"/>
</dbReference>
<evidence type="ECO:0000313" key="2">
    <source>
        <dbReference type="EMBL" id="KAA3464218.1"/>
    </source>
</evidence>
<name>A0A5B6V509_9ROSI</name>
<dbReference type="PANTHER" id="PTHR31087">
    <property type="match status" value="1"/>
</dbReference>
<comment type="similarity">
    <text evidence="1">Belongs to the LOR family.</text>
</comment>
<sequence>MVVPQMVYGVPMISFAEDGFCLPYPLDLSVNRKQHGLSNIHYQVLDGKGNLYLLADGSYTTLFRKRVLRNSAGFPILTIREKAITGKSWMVHRGESSEKSQLLFTVQRSRFQPMKTRLEVFLVGNIDKDIRNFTVVGSNYPSQYIRVYKGDTILAEGKKESFRVSAHSGVDHAFIAALIIILVECE</sequence>
<dbReference type="Pfam" id="PF04525">
    <property type="entry name" value="LOR"/>
    <property type="match status" value="1"/>
</dbReference>
<dbReference type="SUPFAM" id="SSF54518">
    <property type="entry name" value="Tubby C-terminal domain-like"/>
    <property type="match status" value="1"/>
</dbReference>